<accession>A0A0V8IUM8</accession>
<proteinExistence type="predicted"/>
<gene>
    <name evidence="3" type="ORF">AS030_21860</name>
</gene>
<dbReference type="AlphaFoldDB" id="A0A0V8IUM8"/>
<feature type="compositionally biased region" description="Polar residues" evidence="2">
    <location>
        <begin position="11"/>
        <end position="26"/>
    </location>
</feature>
<name>A0A0V8IUM8_9BACL</name>
<dbReference type="RefSeq" id="WP_061975742.1">
    <property type="nucleotide sequence ID" value="NZ_FMAV01000007.1"/>
</dbReference>
<dbReference type="OrthoDB" id="2781056at2"/>
<dbReference type="Proteomes" id="UP000054099">
    <property type="component" value="Unassembled WGS sequence"/>
</dbReference>
<dbReference type="Pfam" id="PF13148">
    <property type="entry name" value="DUF3987"/>
    <property type="match status" value="1"/>
</dbReference>
<keyword evidence="4" id="KW-1185">Reference proteome</keyword>
<dbReference type="EMBL" id="LNQN01000009">
    <property type="protein sequence ID" value="KSU78475.1"/>
    <property type="molecule type" value="Genomic_DNA"/>
</dbReference>
<keyword evidence="1" id="KW-0175">Coiled coil</keyword>
<sequence length="521" mass="59883">MTEIKKEAALNSEQPPNSQSFKESITQENNHLSETCDIFDSELRKEAQTLSLLETREFPFIFFPAPVATFIRDTSKALSCPPDFVAMGVLVCASVAIGNGATMELKKSWETGASLYCGVVAEPGSAKTPAINKSLKPLFDLQNSNFEEYEHKKIQYELERDNYEIELENWKKSIKGAKRAEYEDKPEHPKMPSVQQLITMDSTLEAMQEALQYNKKGVIKLHDELLGFFKGMNQYRAGADRQYWLSIWSNEPIFINRKGKEPIQIPKPFVSIIGGIQPDMIEEIVKAVEGNNNDGLIDRFLFCYPDPVSSHWTDDDVSEEIIGGYCDIITRIYHSLSEDHPTLVKLSDKAKFAYTMWYDNTEEETEKAGFPEALKGVWKKLKGLHPRILLIMHILKWADNYKMVNKGLVEDELVIFTNYIMDYFKSHAKKVFQFTQSNMQDKNAIKLMEYVKSKGEKHEKGLCMRVNAINRGKVFGRYTNISIIEDTIARIEHQRLGEIQQSLYKRQIIREFVLYSKAIQS</sequence>
<dbReference type="InterPro" id="IPR025048">
    <property type="entry name" value="DUF3987"/>
</dbReference>
<evidence type="ECO:0000256" key="1">
    <source>
        <dbReference type="SAM" id="Coils"/>
    </source>
</evidence>
<evidence type="ECO:0000256" key="2">
    <source>
        <dbReference type="SAM" id="MobiDB-lite"/>
    </source>
</evidence>
<evidence type="ECO:0008006" key="5">
    <source>
        <dbReference type="Google" id="ProtNLM"/>
    </source>
</evidence>
<protein>
    <recommendedName>
        <fullName evidence="5">DUF3987 domain-containing protein</fullName>
    </recommendedName>
</protein>
<evidence type="ECO:0000313" key="3">
    <source>
        <dbReference type="EMBL" id="KSU78475.1"/>
    </source>
</evidence>
<reference evidence="3 4" key="1">
    <citation type="journal article" date="2014" name="Antonie Van Leeuwenhoek">
        <title>Fictibacillus enclensis sp. nov., isolated from marine sediment.</title>
        <authorList>
            <person name="Dastager S.G."/>
            <person name="Mawlankar R."/>
            <person name="Srinivasan K."/>
            <person name="Tang S.K."/>
            <person name="Lee J.C."/>
            <person name="Ramana V.V."/>
            <person name="Shouche Y.S."/>
        </authorList>
    </citation>
    <scope>NUCLEOTIDE SEQUENCE [LARGE SCALE GENOMIC DNA]</scope>
    <source>
        <strain evidence="3 4">NIO-1003</strain>
    </source>
</reference>
<comment type="caution">
    <text evidence="3">The sequence shown here is derived from an EMBL/GenBank/DDBJ whole genome shotgun (WGS) entry which is preliminary data.</text>
</comment>
<feature type="region of interest" description="Disordered" evidence="2">
    <location>
        <begin position="1"/>
        <end position="26"/>
    </location>
</feature>
<organism evidence="3 4">
    <name type="scientific">Fictibacillus enclensis</name>
    <dbReference type="NCBI Taxonomy" id="1017270"/>
    <lineage>
        <taxon>Bacteria</taxon>
        <taxon>Bacillati</taxon>
        <taxon>Bacillota</taxon>
        <taxon>Bacilli</taxon>
        <taxon>Bacillales</taxon>
        <taxon>Fictibacillaceae</taxon>
        <taxon>Fictibacillus</taxon>
    </lineage>
</organism>
<evidence type="ECO:0000313" key="4">
    <source>
        <dbReference type="Proteomes" id="UP000054099"/>
    </source>
</evidence>
<feature type="coiled-coil region" evidence="1">
    <location>
        <begin position="146"/>
        <end position="180"/>
    </location>
</feature>